<comment type="similarity">
    <text evidence="5 6">Belongs to the class I-like SAM-binding methyltransferase superfamily. C5-methyltransferase family.</text>
</comment>
<dbReference type="PROSITE" id="PS00094">
    <property type="entry name" value="C5_MTASE_1"/>
    <property type="match status" value="1"/>
</dbReference>
<dbReference type="PANTHER" id="PTHR10629">
    <property type="entry name" value="CYTOSINE-SPECIFIC METHYLTRANSFERASE"/>
    <property type="match status" value="1"/>
</dbReference>
<accession>A0ABT0WFR5</accession>
<organism evidence="8 9">
    <name type="scientific">Neobacillus pocheonensis</name>
    <dbReference type="NCBI Taxonomy" id="363869"/>
    <lineage>
        <taxon>Bacteria</taxon>
        <taxon>Bacillati</taxon>
        <taxon>Bacillota</taxon>
        <taxon>Bacilli</taxon>
        <taxon>Bacillales</taxon>
        <taxon>Bacillaceae</taxon>
        <taxon>Neobacillus</taxon>
    </lineage>
</organism>
<dbReference type="Gene3D" id="3.90.120.10">
    <property type="entry name" value="DNA Methylase, subunit A, domain 2"/>
    <property type="match status" value="1"/>
</dbReference>
<dbReference type="InterPro" id="IPR018117">
    <property type="entry name" value="C5_DNA_meth_AS"/>
</dbReference>
<name>A0ABT0WFR5_9BACI</name>
<evidence type="ECO:0000256" key="4">
    <source>
        <dbReference type="ARBA" id="ARBA00022747"/>
    </source>
</evidence>
<dbReference type="Pfam" id="PF00145">
    <property type="entry name" value="DNA_methylase"/>
    <property type="match status" value="1"/>
</dbReference>
<dbReference type="InterPro" id="IPR001525">
    <property type="entry name" value="C5_MeTfrase"/>
</dbReference>
<evidence type="ECO:0000256" key="5">
    <source>
        <dbReference type="PROSITE-ProRule" id="PRU01016"/>
    </source>
</evidence>
<evidence type="ECO:0000256" key="7">
    <source>
        <dbReference type="RuleBase" id="RU000417"/>
    </source>
</evidence>
<dbReference type="NCBIfam" id="TIGR00675">
    <property type="entry name" value="dcm"/>
    <property type="match status" value="1"/>
</dbReference>
<dbReference type="PROSITE" id="PS00095">
    <property type="entry name" value="C5_MTASE_2"/>
    <property type="match status" value="1"/>
</dbReference>
<proteinExistence type="inferred from homology"/>
<sequence>MDEFKRERGRGKFKPAPNLSPEEVREVLLEKIEEERDIYIEDNDFTQDELTYNPDKFNVTSLFAGAGGLDLGVELAGLDAVIGEETTNETYRERDTFEAVRHESIFHKVYANDFFKEALETYKNCFPESVYVHHKDIRRVREFPTANIVLGGFPCPGFSEAGPRLVDDERNFLYIHYIRCLMQTQPEIFIAENVKGMLTLGGGEAYRQIKQDFEAAGYRVFDKLVNARDYGVPQLRERVFLVGVRQDLDFEYHFPEPTHGNGEGLLPYVTLREAIGDLEENPGPYFTGSYSTIFMSRNRKKSWDEQSFTIQASGRQAPIHPGGLPMLKLGENEWIFQEGEENNRRLSINEIKRIQTFPEWYEFETSNSPRLAENSKLDKIYKQIGNAVPVELARAIARPIAEWAVTRMQGERTERDQIRLGI</sequence>
<comment type="catalytic activity">
    <reaction evidence="7">
        <text>a 2'-deoxycytidine in DNA + S-adenosyl-L-methionine = a 5-methyl-2'-deoxycytidine in DNA + S-adenosyl-L-homocysteine + H(+)</text>
        <dbReference type="Rhea" id="RHEA:13681"/>
        <dbReference type="Rhea" id="RHEA-COMP:11369"/>
        <dbReference type="Rhea" id="RHEA-COMP:11370"/>
        <dbReference type="ChEBI" id="CHEBI:15378"/>
        <dbReference type="ChEBI" id="CHEBI:57856"/>
        <dbReference type="ChEBI" id="CHEBI:59789"/>
        <dbReference type="ChEBI" id="CHEBI:85452"/>
        <dbReference type="ChEBI" id="CHEBI:85454"/>
        <dbReference type="EC" id="2.1.1.37"/>
    </reaction>
</comment>
<evidence type="ECO:0000256" key="1">
    <source>
        <dbReference type="ARBA" id="ARBA00022603"/>
    </source>
</evidence>
<dbReference type="Gene3D" id="3.40.50.150">
    <property type="entry name" value="Vaccinia Virus protein VP39"/>
    <property type="match status" value="1"/>
</dbReference>
<dbReference type="EC" id="2.1.1.37" evidence="7"/>
<dbReference type="InterPro" id="IPR031303">
    <property type="entry name" value="C5_meth_CS"/>
</dbReference>
<keyword evidence="1 5" id="KW-0489">Methyltransferase</keyword>
<keyword evidence="9" id="KW-1185">Reference proteome</keyword>
<feature type="active site" evidence="5">
    <location>
        <position position="155"/>
    </location>
</feature>
<evidence type="ECO:0000256" key="3">
    <source>
        <dbReference type="ARBA" id="ARBA00022691"/>
    </source>
</evidence>
<dbReference type="GO" id="GO:0032259">
    <property type="term" value="P:methylation"/>
    <property type="evidence" value="ECO:0007669"/>
    <property type="project" value="UniProtKB-KW"/>
</dbReference>
<comment type="caution">
    <text evidence="8">The sequence shown here is derived from an EMBL/GenBank/DDBJ whole genome shotgun (WGS) entry which is preliminary data.</text>
</comment>
<evidence type="ECO:0000313" key="9">
    <source>
        <dbReference type="Proteomes" id="UP001523262"/>
    </source>
</evidence>
<dbReference type="InterPro" id="IPR050390">
    <property type="entry name" value="C5-Methyltransferase"/>
</dbReference>
<keyword evidence="2 5" id="KW-0808">Transferase</keyword>
<evidence type="ECO:0000313" key="8">
    <source>
        <dbReference type="EMBL" id="MCM2535156.1"/>
    </source>
</evidence>
<dbReference type="InterPro" id="IPR029063">
    <property type="entry name" value="SAM-dependent_MTases_sf"/>
</dbReference>
<dbReference type="Proteomes" id="UP001523262">
    <property type="component" value="Unassembled WGS sequence"/>
</dbReference>
<evidence type="ECO:0000256" key="6">
    <source>
        <dbReference type="RuleBase" id="RU000416"/>
    </source>
</evidence>
<dbReference type="PROSITE" id="PS51679">
    <property type="entry name" value="SAM_MT_C5"/>
    <property type="match status" value="1"/>
</dbReference>
<dbReference type="SUPFAM" id="SSF53335">
    <property type="entry name" value="S-adenosyl-L-methionine-dependent methyltransferases"/>
    <property type="match status" value="1"/>
</dbReference>
<keyword evidence="4" id="KW-0680">Restriction system</keyword>
<evidence type="ECO:0000256" key="2">
    <source>
        <dbReference type="ARBA" id="ARBA00022679"/>
    </source>
</evidence>
<dbReference type="EMBL" id="JAMQCR010000002">
    <property type="protein sequence ID" value="MCM2535156.1"/>
    <property type="molecule type" value="Genomic_DNA"/>
</dbReference>
<dbReference type="PANTHER" id="PTHR10629:SF52">
    <property type="entry name" value="DNA (CYTOSINE-5)-METHYLTRANSFERASE 1"/>
    <property type="match status" value="1"/>
</dbReference>
<gene>
    <name evidence="8" type="ORF">NDK43_25940</name>
</gene>
<dbReference type="PRINTS" id="PR00105">
    <property type="entry name" value="C5METTRFRASE"/>
</dbReference>
<dbReference type="GO" id="GO:0008168">
    <property type="term" value="F:methyltransferase activity"/>
    <property type="evidence" value="ECO:0007669"/>
    <property type="project" value="UniProtKB-KW"/>
</dbReference>
<protein>
    <recommendedName>
        <fullName evidence="7">Cytosine-specific methyltransferase</fullName>
        <ecNumber evidence="7">2.1.1.37</ecNumber>
    </recommendedName>
</protein>
<keyword evidence="3 5" id="KW-0949">S-adenosyl-L-methionine</keyword>
<reference evidence="8 9" key="1">
    <citation type="submission" date="2022-06" db="EMBL/GenBank/DDBJ databases">
        <authorList>
            <person name="Jeon C.O."/>
        </authorList>
    </citation>
    <scope>NUCLEOTIDE SEQUENCE [LARGE SCALE GENOMIC DNA]</scope>
    <source>
        <strain evidence="8 9">KCTC 13943</strain>
    </source>
</reference>